<dbReference type="Proteomes" id="UP001491691">
    <property type="component" value="Unassembled WGS sequence"/>
</dbReference>
<dbReference type="RefSeq" id="WP_349188281.1">
    <property type="nucleotide sequence ID" value="NZ_JBBNPP010000003.1"/>
</dbReference>
<sequence>MERNYLKFLVTELIFVKEDTIINLIPKTYERYHEIFGDLEKYVDTLNLNIRKLRRNIKLLDKFTPEDAKKKADEEFEKEFGELCDNNIEEFSSEDEIIITDEKRKKIEDIFREIIFYYSPKLNDFPLEEFEKAEELFKNCDENGLIEFLKRDRPRELDISSEKLQFMREDLEIEISIIFDRFPLNQLDMLDDKDAIDFNLKRLKSVYEEYQEIYGGLGEELNLKIAEKYLPRN</sequence>
<organism evidence="1 2">
    <name type="scientific">Peptoniphilus senegalensis</name>
    <dbReference type="NCBI Taxonomy" id="1465757"/>
    <lineage>
        <taxon>Bacteria</taxon>
        <taxon>Bacillati</taxon>
        <taxon>Bacillota</taxon>
        <taxon>Tissierellia</taxon>
        <taxon>Tissierellales</taxon>
        <taxon>Peptoniphilaceae</taxon>
        <taxon>Peptoniphilus</taxon>
    </lineage>
</organism>
<name>A0ABV1IZP7_9FIRM</name>
<comment type="caution">
    <text evidence="1">The sequence shown here is derived from an EMBL/GenBank/DDBJ whole genome shotgun (WGS) entry which is preliminary data.</text>
</comment>
<accession>A0ABV1IZP7</accession>
<proteinExistence type="predicted"/>
<evidence type="ECO:0000313" key="2">
    <source>
        <dbReference type="Proteomes" id="UP001491691"/>
    </source>
</evidence>
<protein>
    <submittedName>
        <fullName evidence="1">Uncharacterized protein</fullName>
    </submittedName>
</protein>
<gene>
    <name evidence="1" type="ORF">AAA073_02905</name>
</gene>
<dbReference type="EMBL" id="JBBNPP010000003">
    <property type="protein sequence ID" value="MEQ3346384.1"/>
    <property type="molecule type" value="Genomic_DNA"/>
</dbReference>
<reference evidence="1 2" key="1">
    <citation type="submission" date="2024-04" db="EMBL/GenBank/DDBJ databases">
        <title>Human intestinal bacterial collection.</title>
        <authorList>
            <person name="Pauvert C."/>
            <person name="Hitch T.C.A."/>
            <person name="Clavel T."/>
        </authorList>
    </citation>
    <scope>NUCLEOTIDE SEQUENCE [LARGE SCALE GENOMIC DNA]</scope>
    <source>
        <strain evidence="1 2">CLA-SR-H019</strain>
    </source>
</reference>
<keyword evidence="2" id="KW-1185">Reference proteome</keyword>
<evidence type="ECO:0000313" key="1">
    <source>
        <dbReference type="EMBL" id="MEQ3346384.1"/>
    </source>
</evidence>